<organism evidence="6">
    <name type="scientific">hydrothermal vent metagenome</name>
    <dbReference type="NCBI Taxonomy" id="652676"/>
    <lineage>
        <taxon>unclassified sequences</taxon>
        <taxon>metagenomes</taxon>
        <taxon>ecological metagenomes</taxon>
    </lineage>
</organism>
<dbReference type="GO" id="GO:0016740">
    <property type="term" value="F:transferase activity"/>
    <property type="evidence" value="ECO:0007669"/>
    <property type="project" value="UniProtKB-KW"/>
</dbReference>
<gene>
    <name evidence="6" type="ORF">MNBD_CHLOROFLEXI01-400</name>
</gene>
<dbReference type="GO" id="GO:0006596">
    <property type="term" value="P:polyamine biosynthetic process"/>
    <property type="evidence" value="ECO:0007669"/>
    <property type="project" value="UniProtKB-KW"/>
</dbReference>
<accession>A0A3B0VFZ2</accession>
<keyword evidence="4" id="KW-0812">Transmembrane</keyword>
<evidence type="ECO:0000259" key="5">
    <source>
        <dbReference type="PROSITE" id="PS51006"/>
    </source>
</evidence>
<proteinExistence type="inferred from homology"/>
<feature type="transmembrane region" description="Helical" evidence="4">
    <location>
        <begin position="143"/>
        <end position="164"/>
    </location>
</feature>
<keyword evidence="2" id="KW-0808">Transferase</keyword>
<protein>
    <recommendedName>
        <fullName evidence="5">PABS domain-containing protein</fullName>
    </recommendedName>
</protein>
<evidence type="ECO:0000256" key="1">
    <source>
        <dbReference type="ARBA" id="ARBA00007867"/>
    </source>
</evidence>
<dbReference type="EMBL" id="UOEU01000599">
    <property type="protein sequence ID" value="VAW35719.1"/>
    <property type="molecule type" value="Genomic_DNA"/>
</dbReference>
<dbReference type="Gene3D" id="3.40.50.150">
    <property type="entry name" value="Vaccinia Virus protein VP39"/>
    <property type="match status" value="1"/>
</dbReference>
<dbReference type="NCBIfam" id="NF037959">
    <property type="entry name" value="MFS_SpdSyn"/>
    <property type="match status" value="1"/>
</dbReference>
<comment type="similarity">
    <text evidence="1">Belongs to the spermidine/spermine synthase family.</text>
</comment>
<dbReference type="AlphaFoldDB" id="A0A3B0VFZ2"/>
<evidence type="ECO:0000256" key="3">
    <source>
        <dbReference type="ARBA" id="ARBA00023115"/>
    </source>
</evidence>
<dbReference type="SUPFAM" id="SSF53335">
    <property type="entry name" value="S-adenosyl-L-methionine-dependent methyltransferases"/>
    <property type="match status" value="1"/>
</dbReference>
<dbReference type="InterPro" id="IPR029063">
    <property type="entry name" value="SAM-dependent_MTases_sf"/>
</dbReference>
<keyword evidence="4" id="KW-0472">Membrane</keyword>
<feature type="transmembrane region" description="Helical" evidence="4">
    <location>
        <begin position="62"/>
        <end position="85"/>
    </location>
</feature>
<dbReference type="PROSITE" id="PS51006">
    <property type="entry name" value="PABS_2"/>
    <property type="match status" value="1"/>
</dbReference>
<feature type="domain" description="PABS" evidence="5">
    <location>
        <begin position="202"/>
        <end position="440"/>
    </location>
</feature>
<sequence>MTVFVAGMSTLAIEFTTSRMLQTVYGTSNIVWANVIGLVLLFLTLGYFLGGRLADKRPYPHTFYALVAWAGFSSVFFLLLTSVLLKTAASALATINVGAIVGSLIGVIFALAVPVTLLGCMSPFAIRLAVQNVEEAGRVSGRIYAISTWGSILGTYLPVLWVIPLAGSRLTALIFGTLLMLVGLGGLWQTQARGRVASLLLPLILLPIALTWTSGGIKAYDGQIFETESAYNYIQVVRQGECNYLLLNEGQAYHSFYCDGGAVPRVSVWSIMLAAPYFNEQPSLNRMAVIGLAAGTIPKQVTRVFGPIPIDGIELDGAIIQAGIDYFALDEPNINLIVGDGRYELNQLKYQYDLISIDAYKVPYIPWHLTTQDYFEEVKAHLTENGVVAMNVGRAPGDRRLIDAMTATLLTVFPTVHAIDVPGSLNTILVATVQPTSADNLARNLLLLDENGDPLLRTVLETAVSNIAPIQPSDVIFTDERAPVETIIDGLVLRYLLREGAAGLPGLGQ</sequence>
<keyword evidence="3" id="KW-0620">Polyamine biosynthesis</keyword>
<dbReference type="PANTHER" id="PTHR43317">
    <property type="entry name" value="THERMOSPERMINE SYNTHASE ACAULIS5"/>
    <property type="match status" value="1"/>
</dbReference>
<feature type="transmembrane region" description="Helical" evidence="4">
    <location>
        <begin position="170"/>
        <end position="188"/>
    </location>
</feature>
<dbReference type="PANTHER" id="PTHR43317:SF1">
    <property type="entry name" value="THERMOSPERMINE SYNTHASE ACAULIS5"/>
    <property type="match status" value="1"/>
</dbReference>
<keyword evidence="4" id="KW-1133">Transmembrane helix</keyword>
<evidence type="ECO:0000256" key="4">
    <source>
        <dbReference type="SAM" id="Phobius"/>
    </source>
</evidence>
<dbReference type="InterPro" id="IPR030374">
    <property type="entry name" value="PABS"/>
</dbReference>
<feature type="transmembrane region" description="Helical" evidence="4">
    <location>
        <begin position="97"/>
        <end position="122"/>
    </location>
</feature>
<evidence type="ECO:0000313" key="6">
    <source>
        <dbReference type="EMBL" id="VAW35719.1"/>
    </source>
</evidence>
<name>A0A3B0VFZ2_9ZZZZ</name>
<dbReference type="Pfam" id="PF01564">
    <property type="entry name" value="Spermine_synth"/>
    <property type="match status" value="1"/>
</dbReference>
<feature type="transmembrane region" description="Helical" evidence="4">
    <location>
        <begin position="200"/>
        <end position="220"/>
    </location>
</feature>
<evidence type="ECO:0000256" key="2">
    <source>
        <dbReference type="ARBA" id="ARBA00022679"/>
    </source>
</evidence>
<reference evidence="6" key="1">
    <citation type="submission" date="2018-06" db="EMBL/GenBank/DDBJ databases">
        <authorList>
            <person name="Zhirakovskaya E."/>
        </authorList>
    </citation>
    <scope>NUCLEOTIDE SEQUENCE</scope>
</reference>
<feature type="transmembrane region" description="Helical" evidence="4">
    <location>
        <begin position="30"/>
        <end position="50"/>
    </location>
</feature>